<evidence type="ECO:0000256" key="3">
    <source>
        <dbReference type="ARBA" id="ARBA00022692"/>
    </source>
</evidence>
<dbReference type="PANTHER" id="PTHR43652">
    <property type="entry name" value="BASIC AMINO ACID ANTIPORTER YFCC-RELATED"/>
    <property type="match status" value="1"/>
</dbReference>
<protein>
    <submittedName>
        <fullName evidence="9">Transporter, sodium/sulfate symporter family</fullName>
    </submittedName>
</protein>
<feature type="transmembrane region" description="Helical" evidence="7">
    <location>
        <begin position="91"/>
        <end position="124"/>
    </location>
</feature>
<evidence type="ECO:0000313" key="9">
    <source>
        <dbReference type="EMBL" id="VAX26399.1"/>
    </source>
</evidence>
<evidence type="ECO:0000256" key="5">
    <source>
        <dbReference type="ARBA" id="ARBA00022989"/>
    </source>
</evidence>
<keyword evidence="2" id="KW-0813">Transport</keyword>
<feature type="transmembrane region" description="Helical" evidence="7">
    <location>
        <begin position="136"/>
        <end position="161"/>
    </location>
</feature>
<evidence type="ECO:0000256" key="4">
    <source>
        <dbReference type="ARBA" id="ARBA00022737"/>
    </source>
</evidence>
<dbReference type="Pfam" id="PF03600">
    <property type="entry name" value="CitMHS"/>
    <property type="match status" value="1"/>
</dbReference>
<dbReference type="AlphaFoldDB" id="A0A3B1C872"/>
<dbReference type="GO" id="GO:0005886">
    <property type="term" value="C:plasma membrane"/>
    <property type="evidence" value="ECO:0007669"/>
    <property type="project" value="TreeGrafter"/>
</dbReference>
<feature type="transmembrane region" description="Helical" evidence="7">
    <location>
        <begin position="570"/>
        <end position="590"/>
    </location>
</feature>
<feature type="transmembrane region" description="Helical" evidence="7">
    <location>
        <begin position="477"/>
        <end position="498"/>
    </location>
</feature>
<dbReference type="InterPro" id="IPR004680">
    <property type="entry name" value="Cit_transptr-like_dom"/>
</dbReference>
<dbReference type="GO" id="GO:0008324">
    <property type="term" value="F:monoatomic cation transmembrane transporter activity"/>
    <property type="evidence" value="ECO:0007669"/>
    <property type="project" value="InterPro"/>
</dbReference>
<feature type="domain" description="RCK C-terminal" evidence="8">
    <location>
        <begin position="208"/>
        <end position="292"/>
    </location>
</feature>
<dbReference type="PROSITE" id="PS51202">
    <property type="entry name" value="RCK_C"/>
    <property type="match status" value="2"/>
</dbReference>
<reference evidence="9" key="1">
    <citation type="submission" date="2018-06" db="EMBL/GenBank/DDBJ databases">
        <authorList>
            <person name="Zhirakovskaya E."/>
        </authorList>
    </citation>
    <scope>NUCLEOTIDE SEQUENCE</scope>
</reference>
<sequence length="592" mass="64438">MTFEIAFVFVLVLSTVLLFVTERFPVDLVALMVMATLLVSGVISLEEGISGFSNTATVTVAAMFVVSAGLFKTGALNVVSLTLERIGRHSFWVALIAMMLVVGVISAFVNNTATVAIFMPIVLGIAREAKVSPSKLMMPLSFASIFGGACTLIGTSTNILVNSISEREGLGSFGMFEFLPIGLMIFFVGIVYMIFIGVPMIPNKGMAEDLTDKFGMGDYLTEIILLQKAKSVGKTLRNSPLVQDLDIDILEVFRGGRRLPMPSQDIILQEYDVLRVRANVNKIREIQEREGIVIKSGLKWRDKDLESEHAILVEAVIAPHSMLDGKSLEDIGFRDRFGASPLAIRHSGAVQHEKLETAILRGGDALLIEVKRDHLVQLKKHPAFVFISEVEQPTFRKQKVVPALAVVFGVVIVSALGLLPIVVSAIVGAIILILSGCLTLEEAYEAIDWKVIFLLAGLLTLGIALEKSGAAALVAKALVIYIGPWGPLAMLSAFFFITNLLTEAMSNNASAALLAPIAIVAAESQGWDARPFLMAVMFGASLSFMTPVGYQTNTLIYGPGQYRFSDFLRVGTPLNIMFWLLCTWFIPKLWPF</sequence>
<dbReference type="GO" id="GO:0006813">
    <property type="term" value="P:potassium ion transport"/>
    <property type="evidence" value="ECO:0007669"/>
    <property type="project" value="InterPro"/>
</dbReference>
<dbReference type="InterPro" id="IPR006037">
    <property type="entry name" value="RCK_C"/>
</dbReference>
<feature type="domain" description="RCK C-terminal" evidence="8">
    <location>
        <begin position="300"/>
        <end position="384"/>
    </location>
</feature>
<dbReference type="PANTHER" id="PTHR43652:SF2">
    <property type="entry name" value="BASIC AMINO ACID ANTIPORTER YFCC-RELATED"/>
    <property type="match status" value="1"/>
</dbReference>
<gene>
    <name evidence="9" type="ORF">MNBD_NITROSPIRAE01-1669</name>
</gene>
<feature type="transmembrane region" description="Helical" evidence="7">
    <location>
        <begin position="181"/>
        <end position="201"/>
    </location>
</feature>
<comment type="subcellular location">
    <subcellularLocation>
        <location evidence="1">Membrane</location>
        <topology evidence="1">Multi-pass membrane protein</topology>
    </subcellularLocation>
</comment>
<evidence type="ECO:0000256" key="7">
    <source>
        <dbReference type="SAM" id="Phobius"/>
    </source>
</evidence>
<proteinExistence type="predicted"/>
<evidence type="ECO:0000256" key="2">
    <source>
        <dbReference type="ARBA" id="ARBA00022448"/>
    </source>
</evidence>
<dbReference type="Pfam" id="PF02080">
    <property type="entry name" value="TrkA_C"/>
    <property type="match status" value="2"/>
</dbReference>
<evidence type="ECO:0000256" key="1">
    <source>
        <dbReference type="ARBA" id="ARBA00004141"/>
    </source>
</evidence>
<dbReference type="SUPFAM" id="SSF116726">
    <property type="entry name" value="TrkA C-terminal domain-like"/>
    <property type="match status" value="2"/>
</dbReference>
<keyword evidence="5 7" id="KW-1133">Transmembrane helix</keyword>
<feature type="transmembrane region" description="Helical" evidence="7">
    <location>
        <begin position="28"/>
        <end position="45"/>
    </location>
</feature>
<dbReference type="InterPro" id="IPR051679">
    <property type="entry name" value="DASS-Related_Transporters"/>
</dbReference>
<evidence type="ECO:0000259" key="8">
    <source>
        <dbReference type="PROSITE" id="PS51202"/>
    </source>
</evidence>
<keyword evidence="3 7" id="KW-0812">Transmembrane</keyword>
<organism evidence="9">
    <name type="scientific">hydrothermal vent metagenome</name>
    <dbReference type="NCBI Taxonomy" id="652676"/>
    <lineage>
        <taxon>unclassified sequences</taxon>
        <taxon>metagenomes</taxon>
        <taxon>ecological metagenomes</taxon>
    </lineage>
</organism>
<keyword evidence="4" id="KW-0677">Repeat</keyword>
<accession>A0A3B1C872</accession>
<evidence type="ECO:0000256" key="6">
    <source>
        <dbReference type="ARBA" id="ARBA00023136"/>
    </source>
</evidence>
<feature type="transmembrane region" description="Helical" evidence="7">
    <location>
        <begin position="52"/>
        <end position="71"/>
    </location>
</feature>
<feature type="transmembrane region" description="Helical" evidence="7">
    <location>
        <begin position="403"/>
        <end position="434"/>
    </location>
</feature>
<dbReference type="Gene3D" id="3.30.70.1450">
    <property type="entry name" value="Regulator of K+ conductance, C-terminal domain"/>
    <property type="match status" value="2"/>
</dbReference>
<keyword evidence="6 7" id="KW-0472">Membrane</keyword>
<dbReference type="InterPro" id="IPR036721">
    <property type="entry name" value="RCK_C_sf"/>
</dbReference>
<feature type="transmembrane region" description="Helical" evidence="7">
    <location>
        <begin position="446"/>
        <end position="465"/>
    </location>
</feature>
<name>A0A3B1C872_9ZZZZ</name>
<dbReference type="EMBL" id="UOGF01000011">
    <property type="protein sequence ID" value="VAX26399.1"/>
    <property type="molecule type" value="Genomic_DNA"/>
</dbReference>
<feature type="transmembrane region" description="Helical" evidence="7">
    <location>
        <begin position="531"/>
        <end position="550"/>
    </location>
</feature>